<evidence type="ECO:0000256" key="2">
    <source>
        <dbReference type="ARBA" id="ARBA00022525"/>
    </source>
</evidence>
<evidence type="ECO:0000256" key="3">
    <source>
        <dbReference type="ARBA" id="ARBA00022690"/>
    </source>
</evidence>
<dbReference type="RefSeq" id="XP_022306998.1">
    <property type="nucleotide sequence ID" value="XM_022451290.1"/>
</dbReference>
<evidence type="ECO:0000256" key="6">
    <source>
        <dbReference type="SAM" id="SignalP"/>
    </source>
</evidence>
<dbReference type="PANTHER" id="PTHR10083">
    <property type="entry name" value="KUNITZ-TYPE PROTEASE INHIBITOR-RELATED"/>
    <property type="match status" value="1"/>
</dbReference>
<reference evidence="9" key="1">
    <citation type="submission" date="2025-08" db="UniProtKB">
        <authorList>
            <consortium name="RefSeq"/>
        </authorList>
    </citation>
    <scope>IDENTIFICATION</scope>
    <source>
        <tissue evidence="9">Whole sample</tissue>
    </source>
</reference>
<feature type="domain" description="BPTI/Kunitz inhibitor" evidence="7">
    <location>
        <begin position="336"/>
        <end position="386"/>
    </location>
</feature>
<dbReference type="AlphaFoldDB" id="A0A8B8BUG8"/>
<dbReference type="InterPro" id="IPR020901">
    <property type="entry name" value="Prtase_inh_Kunz-CS"/>
</dbReference>
<dbReference type="CDD" id="cd00109">
    <property type="entry name" value="Kunitz-type"/>
    <property type="match status" value="3"/>
</dbReference>
<keyword evidence="5" id="KW-1015">Disulfide bond</keyword>
<evidence type="ECO:0000313" key="9">
    <source>
        <dbReference type="RefSeq" id="XP_022306998.1"/>
    </source>
</evidence>
<evidence type="ECO:0000256" key="1">
    <source>
        <dbReference type="ARBA" id="ARBA00004613"/>
    </source>
</evidence>
<evidence type="ECO:0000256" key="5">
    <source>
        <dbReference type="ARBA" id="ARBA00023157"/>
    </source>
</evidence>
<dbReference type="PROSITE" id="PS50279">
    <property type="entry name" value="BPTI_KUNITZ_2"/>
    <property type="match status" value="5"/>
</dbReference>
<organism evidence="8 9">
    <name type="scientific">Crassostrea virginica</name>
    <name type="common">Eastern oyster</name>
    <dbReference type="NCBI Taxonomy" id="6565"/>
    <lineage>
        <taxon>Eukaryota</taxon>
        <taxon>Metazoa</taxon>
        <taxon>Spiralia</taxon>
        <taxon>Lophotrochozoa</taxon>
        <taxon>Mollusca</taxon>
        <taxon>Bivalvia</taxon>
        <taxon>Autobranchia</taxon>
        <taxon>Pteriomorphia</taxon>
        <taxon>Ostreida</taxon>
        <taxon>Ostreoidea</taxon>
        <taxon>Ostreidae</taxon>
        <taxon>Crassostrea</taxon>
    </lineage>
</organism>
<dbReference type="Gene3D" id="4.10.410.10">
    <property type="entry name" value="Pancreatic trypsin inhibitor Kunitz domain"/>
    <property type="match status" value="5"/>
</dbReference>
<dbReference type="KEGG" id="cvn:111113197"/>
<comment type="subcellular location">
    <subcellularLocation>
        <location evidence="1">Secreted</location>
    </subcellularLocation>
</comment>
<dbReference type="InterPro" id="IPR036880">
    <property type="entry name" value="Kunitz_BPTI_sf"/>
</dbReference>
<keyword evidence="8" id="KW-1185">Reference proteome</keyword>
<dbReference type="FunFam" id="4.10.410.10:FF:000004">
    <property type="entry name" value="Tissue factor pathway inhibitor"/>
    <property type="match status" value="1"/>
</dbReference>
<keyword evidence="2" id="KW-0964">Secreted</keyword>
<dbReference type="SMART" id="SM00131">
    <property type="entry name" value="KU"/>
    <property type="match status" value="5"/>
</dbReference>
<sequence>MNQGIVCHVLIFVSQVLFNGVTSQELGGVGLTRQNERFGGNGGGIRIGTTFPGGGGGAADNTFFVDAPPALTGGRNQGAGRPGFCYLPRLTGNCRGRFLSYFYDGVSRRCRAFFYSGCQGNENRFQNLQECQRICGNGGAGEDVCTLPVTAGPCRASMRRFYYNSASGQCEIFRYGGCQGNRNNFQSLQACQRRCGGGDGDIFPPGSPCNLPHAQSGNCNAFFPSWTFNPVTRQCQEFIYGGCGGNRNRFNSRQDCRRACVNGGGGDVTPGVCRLTVAPGPCRAFIPRWSYSMMNGQCERFIYGGCAGNGNNFQSRQQCEDACSNAGGGGIGNQICLLPEDSGPCMATIPRWHYNARFRRCERFLYGGCQGNENNFETWGQCQRVCRIG</sequence>
<accession>A0A8B8BUG8</accession>
<dbReference type="OrthoDB" id="5950222at2759"/>
<keyword evidence="4" id="KW-0722">Serine protease inhibitor</keyword>
<dbReference type="FunFam" id="4.10.410.10:FF:000021">
    <property type="entry name" value="Serine protease inhibitor, putative"/>
    <property type="match status" value="1"/>
</dbReference>
<proteinExistence type="predicted"/>
<dbReference type="PRINTS" id="PR00759">
    <property type="entry name" value="BASICPTASE"/>
</dbReference>
<dbReference type="InterPro" id="IPR002223">
    <property type="entry name" value="Kunitz_BPTI"/>
</dbReference>
<feature type="domain" description="BPTI/Kunitz inhibitor" evidence="7">
    <location>
        <begin position="85"/>
        <end position="135"/>
    </location>
</feature>
<keyword evidence="6" id="KW-0732">Signal</keyword>
<gene>
    <name evidence="9" type="primary">LOC111113197</name>
</gene>
<name>A0A8B8BUG8_CRAVI</name>
<keyword evidence="3" id="KW-0646">Protease inhibitor</keyword>
<dbReference type="InterPro" id="IPR050098">
    <property type="entry name" value="TFPI/VKTCI-like"/>
</dbReference>
<dbReference type="SUPFAM" id="SSF57362">
    <property type="entry name" value="BPTI-like"/>
    <property type="match status" value="5"/>
</dbReference>
<dbReference type="Pfam" id="PF00014">
    <property type="entry name" value="Kunitz_BPTI"/>
    <property type="match status" value="5"/>
</dbReference>
<feature type="domain" description="BPTI/Kunitz inhibitor" evidence="7">
    <location>
        <begin position="209"/>
        <end position="260"/>
    </location>
</feature>
<dbReference type="GO" id="GO:0004867">
    <property type="term" value="F:serine-type endopeptidase inhibitor activity"/>
    <property type="evidence" value="ECO:0007669"/>
    <property type="project" value="UniProtKB-KW"/>
</dbReference>
<dbReference type="Proteomes" id="UP000694844">
    <property type="component" value="Chromosome 9"/>
</dbReference>
<evidence type="ECO:0000256" key="4">
    <source>
        <dbReference type="ARBA" id="ARBA00022900"/>
    </source>
</evidence>
<feature type="chain" id="PRO_5034989756" evidence="6">
    <location>
        <begin position="24"/>
        <end position="389"/>
    </location>
</feature>
<protein>
    <submittedName>
        <fullName evidence="9">Tissue factor pathway inhibitor-like</fullName>
    </submittedName>
</protein>
<evidence type="ECO:0000259" key="7">
    <source>
        <dbReference type="PROSITE" id="PS50279"/>
    </source>
</evidence>
<feature type="domain" description="BPTI/Kunitz inhibitor" evidence="7">
    <location>
        <begin position="145"/>
        <end position="195"/>
    </location>
</feature>
<dbReference type="PROSITE" id="PS00280">
    <property type="entry name" value="BPTI_KUNITZ_1"/>
    <property type="match status" value="3"/>
</dbReference>
<dbReference type="GeneID" id="111113197"/>
<feature type="domain" description="BPTI/Kunitz inhibitor" evidence="7">
    <location>
        <begin position="273"/>
        <end position="323"/>
    </location>
</feature>
<dbReference type="GO" id="GO:0005615">
    <property type="term" value="C:extracellular space"/>
    <property type="evidence" value="ECO:0007669"/>
    <property type="project" value="TreeGrafter"/>
</dbReference>
<dbReference type="FunFam" id="4.10.410.10:FF:000011">
    <property type="entry name" value="Tissue factor pathway inhibitor"/>
    <property type="match status" value="1"/>
</dbReference>
<dbReference type="FunFam" id="4.10.410.10:FF:000020">
    <property type="entry name" value="Collagen, type VI, alpha 3"/>
    <property type="match status" value="1"/>
</dbReference>
<dbReference type="PANTHER" id="PTHR10083:SF374">
    <property type="entry name" value="BPTI_KUNITZ INHIBITOR DOMAIN-CONTAINING PROTEIN"/>
    <property type="match status" value="1"/>
</dbReference>
<feature type="signal peptide" evidence="6">
    <location>
        <begin position="1"/>
        <end position="23"/>
    </location>
</feature>
<evidence type="ECO:0000313" key="8">
    <source>
        <dbReference type="Proteomes" id="UP000694844"/>
    </source>
</evidence>